<dbReference type="Gramene" id="QL04p000198:mrna">
    <property type="protein sequence ID" value="QL04p000198:mrna"/>
    <property type="gene ID" value="QL04p000198"/>
</dbReference>
<dbReference type="OMA" id="AGNIPIW"/>
<dbReference type="PROSITE" id="PS50927">
    <property type="entry name" value="BULB_LECTIN"/>
    <property type="match status" value="1"/>
</dbReference>
<dbReference type="GO" id="GO:0004674">
    <property type="term" value="F:protein serine/threonine kinase activity"/>
    <property type="evidence" value="ECO:0007669"/>
    <property type="project" value="UniProtKB-KW"/>
</dbReference>
<keyword evidence="16" id="KW-0325">Glycoprotein</keyword>
<dbReference type="EnsemblPlants" id="QL04p000198:mrna">
    <property type="protein sequence ID" value="QL04p000198:mrna"/>
    <property type="gene ID" value="QL04p000198"/>
</dbReference>
<dbReference type="AlphaFoldDB" id="A0A7N2LAA3"/>
<evidence type="ECO:0000256" key="11">
    <source>
        <dbReference type="ARBA" id="ARBA00022840"/>
    </source>
</evidence>
<keyword evidence="13 20" id="KW-0472">Membrane</keyword>
<keyword evidence="3" id="KW-0723">Serine/threonine-protein kinase</keyword>
<evidence type="ECO:0000313" key="25">
    <source>
        <dbReference type="Proteomes" id="UP000594261"/>
    </source>
</evidence>
<evidence type="ECO:0000256" key="20">
    <source>
        <dbReference type="SAM" id="Phobius"/>
    </source>
</evidence>
<dbReference type="Pfam" id="PF01453">
    <property type="entry name" value="B_lectin"/>
    <property type="match status" value="1"/>
</dbReference>
<dbReference type="InterPro" id="IPR008271">
    <property type="entry name" value="Ser/Thr_kinase_AS"/>
</dbReference>
<feature type="transmembrane region" description="Helical" evidence="20">
    <location>
        <begin position="670"/>
        <end position="700"/>
    </location>
</feature>
<dbReference type="PROSITE" id="PS00108">
    <property type="entry name" value="PROTEIN_KINASE_ST"/>
    <property type="match status" value="1"/>
</dbReference>
<evidence type="ECO:0000256" key="7">
    <source>
        <dbReference type="ARBA" id="ARBA00022729"/>
    </source>
</evidence>
<feature type="domain" description="Apple" evidence="23">
    <location>
        <begin position="574"/>
        <end position="659"/>
    </location>
</feature>
<keyword evidence="10" id="KW-0418">Kinase</keyword>
<evidence type="ECO:0000256" key="8">
    <source>
        <dbReference type="ARBA" id="ARBA00022734"/>
    </source>
</evidence>
<evidence type="ECO:0000259" key="22">
    <source>
        <dbReference type="PROSITE" id="PS50927"/>
    </source>
</evidence>
<keyword evidence="5" id="KW-0808">Transferase</keyword>
<keyword evidence="14" id="KW-1015">Disulfide bond</keyword>
<evidence type="ECO:0000256" key="15">
    <source>
        <dbReference type="ARBA" id="ARBA00023170"/>
    </source>
</evidence>
<dbReference type="Gene3D" id="2.90.10.10">
    <property type="entry name" value="Bulb-type lectin domain"/>
    <property type="match status" value="2"/>
</dbReference>
<dbReference type="EC" id="2.7.11.1" evidence="2"/>
<comment type="subcellular location">
    <subcellularLocation>
        <location evidence="1">Membrane</location>
        <topology evidence="1">Single-pass type I membrane protein</topology>
    </subcellularLocation>
</comment>
<accession>A0A7N2LAA3</accession>
<evidence type="ECO:0000256" key="16">
    <source>
        <dbReference type="ARBA" id="ARBA00023180"/>
    </source>
</evidence>
<dbReference type="FunFam" id="3.30.200.20:FF:000059">
    <property type="entry name" value="S-receptor-like serine/threonine-protein kinase"/>
    <property type="match status" value="1"/>
</dbReference>
<evidence type="ECO:0000256" key="12">
    <source>
        <dbReference type="ARBA" id="ARBA00022989"/>
    </source>
</evidence>
<evidence type="ECO:0000313" key="24">
    <source>
        <dbReference type="EnsemblPlants" id="QL04p000198:mrna"/>
    </source>
</evidence>
<dbReference type="GO" id="GO:0005524">
    <property type="term" value="F:ATP binding"/>
    <property type="evidence" value="ECO:0007669"/>
    <property type="project" value="UniProtKB-UniRule"/>
</dbReference>
<dbReference type="CDD" id="cd00028">
    <property type="entry name" value="B_lectin"/>
    <property type="match status" value="1"/>
</dbReference>
<dbReference type="InterPro" id="IPR036426">
    <property type="entry name" value="Bulb-type_lectin_dom_sf"/>
</dbReference>
<keyword evidence="25" id="KW-1185">Reference proteome</keyword>
<evidence type="ECO:0000256" key="1">
    <source>
        <dbReference type="ARBA" id="ARBA00004479"/>
    </source>
</evidence>
<dbReference type="InterPro" id="IPR017441">
    <property type="entry name" value="Protein_kinase_ATP_BS"/>
</dbReference>
<evidence type="ECO:0000256" key="9">
    <source>
        <dbReference type="ARBA" id="ARBA00022741"/>
    </source>
</evidence>
<dbReference type="EMBL" id="LRBV02000004">
    <property type="status" value="NOT_ANNOTATED_CDS"/>
    <property type="molecule type" value="Genomic_DNA"/>
</dbReference>
<evidence type="ECO:0000256" key="19">
    <source>
        <dbReference type="PROSITE-ProRule" id="PRU10141"/>
    </source>
</evidence>
<dbReference type="InterPro" id="IPR011009">
    <property type="entry name" value="Kinase-like_dom_sf"/>
</dbReference>
<name>A0A7N2LAA3_QUELO</name>
<dbReference type="SUPFAM" id="SSF56112">
    <property type="entry name" value="Protein kinase-like (PK-like)"/>
    <property type="match status" value="1"/>
</dbReference>
<comment type="catalytic activity">
    <reaction evidence="18">
        <text>L-seryl-[protein] + ATP = O-phospho-L-seryl-[protein] + ADP + H(+)</text>
        <dbReference type="Rhea" id="RHEA:17989"/>
        <dbReference type="Rhea" id="RHEA-COMP:9863"/>
        <dbReference type="Rhea" id="RHEA-COMP:11604"/>
        <dbReference type="ChEBI" id="CHEBI:15378"/>
        <dbReference type="ChEBI" id="CHEBI:29999"/>
        <dbReference type="ChEBI" id="CHEBI:30616"/>
        <dbReference type="ChEBI" id="CHEBI:83421"/>
        <dbReference type="ChEBI" id="CHEBI:456216"/>
        <dbReference type="EC" id="2.7.11.1"/>
    </reaction>
</comment>
<evidence type="ECO:0000256" key="2">
    <source>
        <dbReference type="ARBA" id="ARBA00012513"/>
    </source>
</evidence>
<keyword evidence="7" id="KW-0732">Signal</keyword>
<evidence type="ECO:0000256" key="10">
    <source>
        <dbReference type="ARBA" id="ARBA00022777"/>
    </source>
</evidence>
<evidence type="ECO:0000256" key="18">
    <source>
        <dbReference type="ARBA" id="ARBA00048679"/>
    </source>
</evidence>
<organism evidence="24 25">
    <name type="scientific">Quercus lobata</name>
    <name type="common">Valley oak</name>
    <dbReference type="NCBI Taxonomy" id="97700"/>
    <lineage>
        <taxon>Eukaryota</taxon>
        <taxon>Viridiplantae</taxon>
        <taxon>Streptophyta</taxon>
        <taxon>Embryophyta</taxon>
        <taxon>Tracheophyta</taxon>
        <taxon>Spermatophyta</taxon>
        <taxon>Magnoliopsida</taxon>
        <taxon>eudicotyledons</taxon>
        <taxon>Gunneridae</taxon>
        <taxon>Pentapetalae</taxon>
        <taxon>rosids</taxon>
        <taxon>fabids</taxon>
        <taxon>Fagales</taxon>
        <taxon>Fagaceae</taxon>
        <taxon>Quercus</taxon>
    </lineage>
</organism>
<dbReference type="SUPFAM" id="SSF51110">
    <property type="entry name" value="alpha-D-mannose-specific plant lectins"/>
    <property type="match status" value="1"/>
</dbReference>
<feature type="domain" description="Bulb-type lectin" evidence="22">
    <location>
        <begin position="248"/>
        <end position="365"/>
    </location>
</feature>
<dbReference type="SMART" id="SM00220">
    <property type="entry name" value="S_TKc"/>
    <property type="match status" value="1"/>
</dbReference>
<dbReference type="InParanoid" id="A0A7N2LAA3"/>
<evidence type="ECO:0000256" key="4">
    <source>
        <dbReference type="ARBA" id="ARBA00022536"/>
    </source>
</evidence>
<keyword evidence="9 19" id="KW-0547">Nucleotide-binding</keyword>
<dbReference type="PROSITE" id="PS50948">
    <property type="entry name" value="PAN"/>
    <property type="match status" value="1"/>
</dbReference>
<keyword evidence="6 20" id="KW-0812">Transmembrane</keyword>
<dbReference type="InterPro" id="IPR051343">
    <property type="entry name" value="G-type_lectin_kinases/EP1-like"/>
</dbReference>
<dbReference type="Gene3D" id="1.10.510.10">
    <property type="entry name" value="Transferase(Phosphotransferase) domain 1"/>
    <property type="match status" value="1"/>
</dbReference>
<dbReference type="CDD" id="cd01098">
    <property type="entry name" value="PAN_AP_plant"/>
    <property type="match status" value="1"/>
</dbReference>
<evidence type="ECO:0000259" key="23">
    <source>
        <dbReference type="PROSITE" id="PS50948"/>
    </source>
</evidence>
<keyword evidence="12 20" id="KW-1133">Transmembrane helix</keyword>
<keyword evidence="11 19" id="KW-0067">ATP-binding</keyword>
<evidence type="ECO:0000256" key="3">
    <source>
        <dbReference type="ARBA" id="ARBA00022527"/>
    </source>
</evidence>
<dbReference type="Gene3D" id="1.10.10.60">
    <property type="entry name" value="Homeodomain-like"/>
    <property type="match status" value="1"/>
</dbReference>
<dbReference type="CDD" id="cd14066">
    <property type="entry name" value="STKc_IRAK"/>
    <property type="match status" value="1"/>
</dbReference>
<dbReference type="Proteomes" id="UP000594261">
    <property type="component" value="Chromosome 4"/>
</dbReference>
<evidence type="ECO:0000256" key="6">
    <source>
        <dbReference type="ARBA" id="ARBA00022692"/>
    </source>
</evidence>
<dbReference type="InterPro" id="IPR001245">
    <property type="entry name" value="Ser-Thr/Tyr_kinase_cat_dom"/>
</dbReference>
<evidence type="ECO:0000256" key="14">
    <source>
        <dbReference type="ARBA" id="ARBA00023157"/>
    </source>
</evidence>
<dbReference type="FunFam" id="1.10.510.10:FF:000237">
    <property type="entry name" value="G-type lectin S-receptor-like serine/threonine-protein kinase"/>
    <property type="match status" value="1"/>
</dbReference>
<comment type="catalytic activity">
    <reaction evidence="17">
        <text>L-threonyl-[protein] + ATP = O-phospho-L-threonyl-[protein] + ADP + H(+)</text>
        <dbReference type="Rhea" id="RHEA:46608"/>
        <dbReference type="Rhea" id="RHEA-COMP:11060"/>
        <dbReference type="Rhea" id="RHEA-COMP:11605"/>
        <dbReference type="ChEBI" id="CHEBI:15378"/>
        <dbReference type="ChEBI" id="CHEBI:30013"/>
        <dbReference type="ChEBI" id="CHEBI:30616"/>
        <dbReference type="ChEBI" id="CHEBI:61977"/>
        <dbReference type="ChEBI" id="CHEBI:456216"/>
        <dbReference type="EC" id="2.7.11.1"/>
    </reaction>
</comment>
<reference evidence="24 25" key="1">
    <citation type="journal article" date="2016" name="G3 (Bethesda)">
        <title>First Draft Assembly and Annotation of the Genome of a California Endemic Oak Quercus lobata Nee (Fagaceae).</title>
        <authorList>
            <person name="Sork V.L."/>
            <person name="Fitz-Gibbon S.T."/>
            <person name="Puiu D."/>
            <person name="Crepeau M."/>
            <person name="Gugger P.F."/>
            <person name="Sherman R."/>
            <person name="Stevens K."/>
            <person name="Langley C.H."/>
            <person name="Pellegrini M."/>
            <person name="Salzberg S.L."/>
        </authorList>
    </citation>
    <scope>NUCLEOTIDE SEQUENCE [LARGE SCALE GENOMIC DNA]</scope>
    <source>
        <strain evidence="24 25">cv. SW786</strain>
    </source>
</reference>
<feature type="domain" description="Protein kinase" evidence="21">
    <location>
        <begin position="731"/>
        <end position="1004"/>
    </location>
</feature>
<dbReference type="InterPro" id="IPR001480">
    <property type="entry name" value="Bulb-type_lectin_dom"/>
</dbReference>
<dbReference type="PANTHER" id="PTHR47976:SF2">
    <property type="entry name" value="RECEPTOR-LIKE SERINE_THREONINE-PROTEIN KINASE"/>
    <property type="match status" value="1"/>
</dbReference>
<dbReference type="PROSITE" id="PS00107">
    <property type="entry name" value="PROTEIN_KINASE_ATP"/>
    <property type="match status" value="1"/>
</dbReference>
<proteinExistence type="predicted"/>
<keyword evidence="15" id="KW-0675">Receptor</keyword>
<dbReference type="SMART" id="SM00108">
    <property type="entry name" value="B_lectin"/>
    <property type="match status" value="1"/>
</dbReference>
<dbReference type="GO" id="GO:0016020">
    <property type="term" value="C:membrane"/>
    <property type="evidence" value="ECO:0007669"/>
    <property type="project" value="UniProtKB-SubCell"/>
</dbReference>
<dbReference type="Pfam" id="PF07714">
    <property type="entry name" value="PK_Tyr_Ser-Thr"/>
    <property type="match status" value="1"/>
</dbReference>
<dbReference type="PROSITE" id="PS50011">
    <property type="entry name" value="PROTEIN_KINASE_DOM"/>
    <property type="match status" value="1"/>
</dbReference>
<keyword evidence="8" id="KW-0430">Lectin</keyword>
<dbReference type="InterPro" id="IPR000719">
    <property type="entry name" value="Prot_kinase_dom"/>
</dbReference>
<dbReference type="PANTHER" id="PTHR47976">
    <property type="entry name" value="G-TYPE LECTIN S-RECEPTOR-LIKE SERINE/THREONINE-PROTEIN KINASE SD2-5"/>
    <property type="match status" value="1"/>
</dbReference>
<evidence type="ECO:0000256" key="5">
    <source>
        <dbReference type="ARBA" id="ARBA00022679"/>
    </source>
</evidence>
<evidence type="ECO:0000259" key="21">
    <source>
        <dbReference type="PROSITE" id="PS50011"/>
    </source>
</evidence>
<dbReference type="InterPro" id="IPR003609">
    <property type="entry name" value="Pan_app"/>
</dbReference>
<dbReference type="Gene3D" id="3.30.200.20">
    <property type="entry name" value="Phosphorylase Kinase, domain 1"/>
    <property type="match status" value="1"/>
</dbReference>
<keyword evidence="4" id="KW-0245">EGF-like domain</keyword>
<evidence type="ECO:0000256" key="17">
    <source>
        <dbReference type="ARBA" id="ARBA00047899"/>
    </source>
</evidence>
<evidence type="ECO:0000256" key="13">
    <source>
        <dbReference type="ARBA" id="ARBA00023136"/>
    </source>
</evidence>
<feature type="binding site" evidence="19">
    <location>
        <position position="762"/>
    </location>
    <ligand>
        <name>ATP</name>
        <dbReference type="ChEBI" id="CHEBI:30616"/>
    </ligand>
</feature>
<protein>
    <recommendedName>
        <fullName evidence="2">non-specific serine/threonine protein kinase</fullName>
        <ecNumber evidence="2">2.7.11.1</ecNumber>
    </recommendedName>
</protein>
<reference evidence="24" key="2">
    <citation type="submission" date="2021-01" db="UniProtKB">
        <authorList>
            <consortium name="EnsemblPlants"/>
        </authorList>
    </citation>
    <scope>IDENTIFICATION</scope>
</reference>
<sequence length="1024" mass="115210">MDCYRQRGGDNGTVLMMAVTQKQEQVINMKKNKVQEWNNELLNDDSFNIPRDYLESLMKVPIQTNQSPRSDLFELQQKSAELDSSLKWRPNYISFEGNQCNKVGCNPCRSQLPKPIFMTNSSSVLSRVAASSKTRIRWTQDLHNPYVECVNRLGGADNPHPFSDHRPPPQVKSIGFGWGCCGSGFGFGFQIDGSAGDNGRDLGCLVAVVAMANATLPHFCCLLLLLLPLLPTVFSYTEEDCNIRLDKPLVAGQNSNPITSRSKEFAFGFHPLESEKENQFLLAVWFYKTKEPTIVWSANGNKPAPENSELRLSSNNEFVLYDHEDNELWKAPTPRNSKSSCAAIGDNGNLVILDQNNNSVWESFKEPTDTILPGQILYMNTTLRSRESETNYSKGRFQLSFQIDGNFVLYSLSMPSEALEKAYFATGTTNWESQLNFTEDGYMYIQDANFTNRVYNLTKESPAGSKEDFYYLARIDYDGGFRLYKHPRKVSTPSESCSSSWTVVQSIPSDICATFTGDAAAVGGGFCGPNGYCRTAGDSSGSGPAFCFCPPGFSPLDQSNNFAGCKPDFLLPSCQIGWEKQKENMEFKLFQNVNWPFTDYGRVTVANEAECRQLCLDDCLCIVVIYEGNGNQCWKKKYPLSNGMYIESNTSKVLIKTPKNIDSDKKHQSMVVVLALLLGSSAFLNILFFLGSIVAILYLYHKRLNSQWNIDRTLTTNVRSYTYKELEEVTRGFRQTVGKGAFGTVYKGVLPSDSKRFVAVKKLGKVVEEGEKEFKTEVSVIGQTHHKNLVRLLGYCDEGQHRLLVYEYMSNGSLASFLFGISRPHWNQRVQIAFGIARGLMYLHEECSTQIIHCDIKPQNILLDEYFTPRIADFGLAKLLLADQSRAARTAIRGTIGYFAPEWFRKASISVKVDVYSFGVMLLEIICCKSSVAFALGEEEALIDWAYECYKDKKLDKLIEDDEEAKNDMKRLERFVIVAIWCIQEDPSLRPSMKKITQMLEGVIEVSVPPSPSLFTSSPPSFKK</sequence>
<dbReference type="GO" id="GO:0030246">
    <property type="term" value="F:carbohydrate binding"/>
    <property type="evidence" value="ECO:0007669"/>
    <property type="project" value="UniProtKB-KW"/>
</dbReference>